<keyword evidence="4" id="KW-1185">Reference proteome</keyword>
<dbReference type="PANTHER" id="PTHR47572">
    <property type="entry name" value="LIPOPROTEIN-RELATED"/>
    <property type="match status" value="1"/>
</dbReference>
<dbReference type="SUPFAM" id="SSF50952">
    <property type="entry name" value="Soluble quinoprotein glucose dehydrogenase"/>
    <property type="match status" value="1"/>
</dbReference>
<protein>
    <submittedName>
        <fullName evidence="3">L-sorbosone dehydrogenase</fullName>
    </submittedName>
</protein>
<name>A0A8H8REX6_9HELO</name>
<keyword evidence="1" id="KW-0732">Signal</keyword>
<dbReference type="AlphaFoldDB" id="A0A8H8REX6"/>
<dbReference type="InterPro" id="IPR051262">
    <property type="entry name" value="SMP-30/CGR1_Lactonase"/>
</dbReference>
<feature type="domain" description="Pyrroloquinoline quinone-dependent pyranose dehydrogenase beta-propeller" evidence="2">
    <location>
        <begin position="37"/>
        <end position="437"/>
    </location>
</feature>
<dbReference type="PANTHER" id="PTHR47572:SF4">
    <property type="entry name" value="LACTONASE DRP35"/>
    <property type="match status" value="1"/>
</dbReference>
<dbReference type="Pfam" id="PF22807">
    <property type="entry name" value="TrAA12"/>
    <property type="match status" value="1"/>
</dbReference>
<evidence type="ECO:0000313" key="3">
    <source>
        <dbReference type="EMBL" id="TVY33621.1"/>
    </source>
</evidence>
<evidence type="ECO:0000259" key="2">
    <source>
        <dbReference type="Pfam" id="PF22807"/>
    </source>
</evidence>
<accession>A0A8H8REX6</accession>
<feature type="signal peptide" evidence="1">
    <location>
        <begin position="1"/>
        <end position="23"/>
    </location>
</feature>
<dbReference type="OrthoDB" id="507128at2759"/>
<dbReference type="EMBL" id="QGMJ01000768">
    <property type="protein sequence ID" value="TVY33621.1"/>
    <property type="molecule type" value="Genomic_DNA"/>
</dbReference>
<dbReference type="InterPro" id="IPR011042">
    <property type="entry name" value="6-blade_b-propeller_TolB-like"/>
</dbReference>
<evidence type="ECO:0000313" key="4">
    <source>
        <dbReference type="Proteomes" id="UP000462212"/>
    </source>
</evidence>
<proteinExistence type="predicted"/>
<dbReference type="InterPro" id="IPR011041">
    <property type="entry name" value="Quinoprot_gluc/sorb_DH_b-prop"/>
</dbReference>
<dbReference type="Gene3D" id="2.120.10.30">
    <property type="entry name" value="TolB, C-terminal domain"/>
    <property type="match status" value="1"/>
</dbReference>
<organism evidence="3 4">
    <name type="scientific">Lachnellula subtilissima</name>
    <dbReference type="NCBI Taxonomy" id="602034"/>
    <lineage>
        <taxon>Eukaryota</taxon>
        <taxon>Fungi</taxon>
        <taxon>Dikarya</taxon>
        <taxon>Ascomycota</taxon>
        <taxon>Pezizomycotina</taxon>
        <taxon>Leotiomycetes</taxon>
        <taxon>Helotiales</taxon>
        <taxon>Lachnaceae</taxon>
        <taxon>Lachnellula</taxon>
    </lineage>
</organism>
<feature type="chain" id="PRO_5034381218" evidence="1">
    <location>
        <begin position="24"/>
        <end position="482"/>
    </location>
</feature>
<reference evidence="3 4" key="1">
    <citation type="submission" date="2018-05" db="EMBL/GenBank/DDBJ databases">
        <title>Genome sequencing and assembly of the regulated plant pathogen Lachnellula willkommii and related sister species for the development of diagnostic species identification markers.</title>
        <authorList>
            <person name="Giroux E."/>
            <person name="Bilodeau G."/>
        </authorList>
    </citation>
    <scope>NUCLEOTIDE SEQUENCE [LARGE SCALE GENOMIC DNA]</scope>
    <source>
        <strain evidence="3 4">CBS 197.66</strain>
    </source>
</reference>
<dbReference type="InterPro" id="IPR054539">
    <property type="entry name" value="Beta-prop_PDH"/>
</dbReference>
<comment type="caution">
    <text evidence="3">The sequence shown here is derived from an EMBL/GenBank/DDBJ whole genome shotgun (WGS) entry which is preliminary data.</text>
</comment>
<dbReference type="Proteomes" id="UP000462212">
    <property type="component" value="Unassembled WGS sequence"/>
</dbReference>
<evidence type="ECO:0000256" key="1">
    <source>
        <dbReference type="SAM" id="SignalP"/>
    </source>
</evidence>
<gene>
    <name evidence="3" type="primary">SNDH</name>
    <name evidence="3" type="ORF">LSUB1_G008077</name>
</gene>
<sequence>MQISTRTQTPILFLAVLLPAVSASTEYCSLKPSYPAPVVSNGWSAQLVAQNLTKPRGIIFDSAGNLLVVQQGAGIVHLELIDGGSTCLEVAKKTTLIDSPLVGVLFLSVLTHGIALSTDHRTLYASSSDAVYAWQYDAKAVSVSGDNQTLIDGMSGDDHVTRTLLISQMVSQTLVVSRGSISNIDVEAEDISIGHSQIRAFDLENKTMNSNSTPYDFARQGRILGWGLRNSVGVAEEPLTGGIYSVENSADMIERDNVDIHQNNPGEEMNYHGFLNSSTDKNQGGNYGYPYCFALYNTSIPNLGKLKVGSQFSLDQNSTINDTFCQEEHTAPRLTFQAHMAPLDIKFQPNGTEAYISLHGSWDRDNPTGYKVSSIAFSNGSPVASPDSTNSLTDIMTNPDNSKCPDNCFRPVGLALDSLGRLFMSSDATGEIYVLVKTSTATPTSTSLPASTKSKSGGLRVRSSMVMFLVPGVVNLFSLWLL</sequence>